<evidence type="ECO:0000313" key="2">
    <source>
        <dbReference type="Proteomes" id="UP000046395"/>
    </source>
</evidence>
<reference evidence="3" key="1">
    <citation type="submission" date="2019-12" db="UniProtKB">
        <authorList>
            <consortium name="WormBaseParasite"/>
        </authorList>
    </citation>
    <scope>IDENTIFICATION</scope>
</reference>
<sequence>MIAALPLSLAALLLASVSAVTNEELGKYAKQVVEIINKDKDSGPFLYMPLQYSDVNESGNQVTLTVCAVQTDCRKGQENTDANSCSYTENSKVLQHTATVTRRNGNNFTVSTTGAMEPDSSETVKTLGLETPIPYK</sequence>
<dbReference type="Gene3D" id="3.10.450.10">
    <property type="match status" value="1"/>
</dbReference>
<feature type="signal peptide" evidence="1">
    <location>
        <begin position="1"/>
        <end position="19"/>
    </location>
</feature>
<keyword evidence="2" id="KW-1185">Reference proteome</keyword>
<evidence type="ECO:0000256" key="1">
    <source>
        <dbReference type="SAM" id="SignalP"/>
    </source>
</evidence>
<dbReference type="SUPFAM" id="SSF54403">
    <property type="entry name" value="Cystatin/monellin"/>
    <property type="match status" value="1"/>
</dbReference>
<feature type="chain" id="PRO_5024438365" evidence="1">
    <location>
        <begin position="20"/>
        <end position="136"/>
    </location>
</feature>
<dbReference type="InterPro" id="IPR046350">
    <property type="entry name" value="Cystatin_sf"/>
</dbReference>
<dbReference type="WBParaSite" id="TMUE_0000000071.1">
    <property type="protein sequence ID" value="TMUE_0000000071.1"/>
    <property type="gene ID" value="WBGene00296019"/>
</dbReference>
<accession>A0A5S6PYM6</accession>
<proteinExistence type="predicted"/>
<evidence type="ECO:0000313" key="3">
    <source>
        <dbReference type="WBParaSite" id="TMUE_0000000071.1"/>
    </source>
</evidence>
<name>A0A5S6PYM6_TRIMR</name>
<protein>
    <submittedName>
        <fullName evidence="3">Cystatin domain-containing protein</fullName>
    </submittedName>
</protein>
<dbReference type="Proteomes" id="UP000046395">
    <property type="component" value="Unassembled WGS sequence"/>
</dbReference>
<dbReference type="AlphaFoldDB" id="A0A5S6PYM6"/>
<organism evidence="2 3">
    <name type="scientific">Trichuris muris</name>
    <name type="common">Mouse whipworm</name>
    <dbReference type="NCBI Taxonomy" id="70415"/>
    <lineage>
        <taxon>Eukaryota</taxon>
        <taxon>Metazoa</taxon>
        <taxon>Ecdysozoa</taxon>
        <taxon>Nematoda</taxon>
        <taxon>Enoplea</taxon>
        <taxon>Dorylaimia</taxon>
        <taxon>Trichinellida</taxon>
        <taxon>Trichuridae</taxon>
        <taxon>Trichuris</taxon>
    </lineage>
</organism>
<keyword evidence="1" id="KW-0732">Signal</keyword>